<dbReference type="EMBL" id="JACHIP010000018">
    <property type="protein sequence ID" value="MBB5060728.1"/>
    <property type="molecule type" value="Genomic_DNA"/>
</dbReference>
<organism evidence="1 2">
    <name type="scientific">Granulicella aggregans</name>
    <dbReference type="NCBI Taxonomy" id="474949"/>
    <lineage>
        <taxon>Bacteria</taxon>
        <taxon>Pseudomonadati</taxon>
        <taxon>Acidobacteriota</taxon>
        <taxon>Terriglobia</taxon>
        <taxon>Terriglobales</taxon>
        <taxon>Acidobacteriaceae</taxon>
        <taxon>Granulicella</taxon>
    </lineage>
</organism>
<dbReference type="AlphaFoldDB" id="A0A7W7ZIY0"/>
<keyword evidence="2" id="KW-1185">Reference proteome</keyword>
<comment type="caution">
    <text evidence="1">The sequence shown here is derived from an EMBL/GenBank/DDBJ whole genome shotgun (WGS) entry which is preliminary data.</text>
</comment>
<accession>A0A7W7ZIY0</accession>
<proteinExistence type="predicted"/>
<sequence>MAQAGQSQIYEVFAPDTSIIGTPDNLEMPRSVYSRLHQNHGLPGICLIKIIDSGWLTNLKNDELERNSLISEVSPSTEFPQLLKPNFQGEHGLSFLGQNVGAIFVILSG</sequence>
<evidence type="ECO:0000313" key="2">
    <source>
        <dbReference type="Proteomes" id="UP000540989"/>
    </source>
</evidence>
<reference evidence="1 2" key="1">
    <citation type="submission" date="2020-08" db="EMBL/GenBank/DDBJ databases">
        <title>Genomic Encyclopedia of Type Strains, Phase IV (KMG-V): Genome sequencing to study the core and pangenomes of soil and plant-associated prokaryotes.</title>
        <authorList>
            <person name="Whitman W."/>
        </authorList>
    </citation>
    <scope>NUCLEOTIDE SEQUENCE [LARGE SCALE GENOMIC DNA]</scope>
    <source>
        <strain evidence="1 2">M8UP14</strain>
    </source>
</reference>
<protein>
    <submittedName>
        <fullName evidence="1">Uncharacterized protein</fullName>
    </submittedName>
</protein>
<gene>
    <name evidence="1" type="ORF">HDF16_005464</name>
</gene>
<dbReference type="Proteomes" id="UP000540989">
    <property type="component" value="Unassembled WGS sequence"/>
</dbReference>
<evidence type="ECO:0000313" key="1">
    <source>
        <dbReference type="EMBL" id="MBB5060728.1"/>
    </source>
</evidence>
<name>A0A7W7ZIY0_9BACT</name>